<keyword evidence="2" id="KW-0378">Hydrolase</keyword>
<sequence length="583" mass="67518">MFNFKKYLVLMQTFIAVSSVSAAETPSLPENLQPAWWKEAVIYQIYPRSFKDTNGDGVGDLRGIIQQLDYIKSLGVNAIWLNPIYQSPNDDNGYDISDYRQIGKEYGSMADFDEMLAGMHQRGIKLFMDIVINHSSDEHEWFKQSRSSRDNPYRDYYHWWPAEKGKPPHRYSFFDENNDAWKYDKQTDSYYLHYFSVKQPDLNWGNPKLRHELYDMMKFWAKKGVDGFRLDAFQFVYKDPTFPEFPRDYDKTTDGVIKYHGMGPRVHDYLRELNDEVLTPFNIAAVAEGAGSTFEDAHSLVDAERKELDIAYHFEGMNIGNSLDGYKLSDFKNVYDRWDKSFAEKGWLSIFLANHDVARMVSKFGNDDPAYRVASSKLLNTFLLTMRGTIFCYYGDELGMTNIDMPDISDYKDIAAINGYKAATVHGKDMQRFMLELNLLSRDNARTPMQWDNSKHAGFTDGKPWLSANPNYPLINAAKQQDEKDSVLNYFRQLTQLRSENPVLVYGAYDDWLPQDEQLYVYSRELDDQLWLIALNFSDKSLVTPLQGHAVEKLVLNNLPDNPVAGSELKLSPYQAVILKLKQ</sequence>
<dbReference type="PANTHER" id="PTHR10357">
    <property type="entry name" value="ALPHA-AMYLASE FAMILY MEMBER"/>
    <property type="match status" value="1"/>
</dbReference>
<dbReference type="RefSeq" id="WP_186506075.1">
    <property type="nucleotide sequence ID" value="NZ_JACNEP010000004.1"/>
</dbReference>
<feature type="signal peptide" evidence="4">
    <location>
        <begin position="1"/>
        <end position="22"/>
    </location>
</feature>
<dbReference type="InterPro" id="IPR017853">
    <property type="entry name" value="GH"/>
</dbReference>
<dbReference type="Gene3D" id="3.20.20.80">
    <property type="entry name" value="Glycosidases"/>
    <property type="match status" value="1"/>
</dbReference>
<dbReference type="AlphaFoldDB" id="A0A8J6M3S4"/>
<gene>
    <name evidence="6" type="ORF">H8B19_06940</name>
</gene>
<dbReference type="PANTHER" id="PTHR10357:SF179">
    <property type="entry name" value="NEUTRAL AND BASIC AMINO ACID TRANSPORT PROTEIN RBAT"/>
    <property type="match status" value="1"/>
</dbReference>
<dbReference type="InterPro" id="IPR045857">
    <property type="entry name" value="O16G_dom_2"/>
</dbReference>
<dbReference type="SMART" id="SM00642">
    <property type="entry name" value="Aamy"/>
    <property type="match status" value="1"/>
</dbReference>
<keyword evidence="7" id="KW-1185">Reference proteome</keyword>
<evidence type="ECO:0000256" key="3">
    <source>
        <dbReference type="ARBA" id="ARBA00023295"/>
    </source>
</evidence>
<dbReference type="FunFam" id="3.20.20.80:FF:000064">
    <property type="entry name" value="Oligo-1,6-glucosidase"/>
    <property type="match status" value="2"/>
</dbReference>
<keyword evidence="4" id="KW-0732">Signal</keyword>
<feature type="domain" description="Glycosyl hydrolase family 13 catalytic" evidence="5">
    <location>
        <begin position="44"/>
        <end position="446"/>
    </location>
</feature>
<dbReference type="SUPFAM" id="SSF51011">
    <property type="entry name" value="Glycosyl hydrolase domain"/>
    <property type="match status" value="1"/>
</dbReference>
<proteinExistence type="inferred from homology"/>
<protein>
    <submittedName>
        <fullName evidence="6">Alpha-glucosidase</fullName>
    </submittedName>
</protein>
<name>A0A8J6M3S4_9ALTE</name>
<reference evidence="6" key="2">
    <citation type="submission" date="2020-08" db="EMBL/GenBank/DDBJ databases">
        <authorList>
            <person name="Lai Q."/>
        </authorList>
    </citation>
    <scope>NUCLEOTIDE SEQUENCE</scope>
    <source>
        <strain evidence="6">S27-2</strain>
    </source>
</reference>
<dbReference type="GO" id="GO:0009313">
    <property type="term" value="P:oligosaccharide catabolic process"/>
    <property type="evidence" value="ECO:0007669"/>
    <property type="project" value="TreeGrafter"/>
</dbReference>
<dbReference type="CDD" id="cd11333">
    <property type="entry name" value="AmyAc_SI_OligoGlu_DGase"/>
    <property type="match status" value="1"/>
</dbReference>
<dbReference type="Proteomes" id="UP000601768">
    <property type="component" value="Unassembled WGS sequence"/>
</dbReference>
<keyword evidence="3" id="KW-0326">Glycosidase</keyword>
<reference evidence="6" key="1">
    <citation type="journal article" date="2018" name="Int. J. Syst. Evol. Microbiol.">
        <title>Neptunicella marina gen. nov., sp. nov., isolated from surface seawater.</title>
        <authorList>
            <person name="Liu X."/>
            <person name="Lai Q."/>
            <person name="Du Y."/>
            <person name="Zhang X."/>
            <person name="Liu Z."/>
            <person name="Sun F."/>
            <person name="Shao Z."/>
        </authorList>
    </citation>
    <scope>NUCLEOTIDE SEQUENCE</scope>
    <source>
        <strain evidence="6">S27-2</strain>
    </source>
</reference>
<evidence type="ECO:0000256" key="1">
    <source>
        <dbReference type="ARBA" id="ARBA00008061"/>
    </source>
</evidence>
<comment type="caution">
    <text evidence="6">The sequence shown here is derived from an EMBL/GenBank/DDBJ whole genome shotgun (WGS) entry which is preliminary data.</text>
</comment>
<evidence type="ECO:0000259" key="5">
    <source>
        <dbReference type="SMART" id="SM00642"/>
    </source>
</evidence>
<dbReference type="GO" id="GO:0004556">
    <property type="term" value="F:alpha-amylase activity"/>
    <property type="evidence" value="ECO:0007669"/>
    <property type="project" value="TreeGrafter"/>
</dbReference>
<evidence type="ECO:0000313" key="7">
    <source>
        <dbReference type="Proteomes" id="UP000601768"/>
    </source>
</evidence>
<dbReference type="EMBL" id="JACNEP010000004">
    <property type="protein sequence ID" value="MBC3765606.1"/>
    <property type="molecule type" value="Genomic_DNA"/>
</dbReference>
<dbReference type="Gene3D" id="3.90.400.10">
    <property type="entry name" value="Oligo-1,6-glucosidase, Domain 2"/>
    <property type="match status" value="1"/>
</dbReference>
<organism evidence="6 7">
    <name type="scientific">Neptunicella marina</name>
    <dbReference type="NCBI Taxonomy" id="2125989"/>
    <lineage>
        <taxon>Bacteria</taxon>
        <taxon>Pseudomonadati</taxon>
        <taxon>Pseudomonadota</taxon>
        <taxon>Gammaproteobacteria</taxon>
        <taxon>Alteromonadales</taxon>
        <taxon>Alteromonadaceae</taxon>
        <taxon>Neptunicella</taxon>
    </lineage>
</organism>
<dbReference type="SUPFAM" id="SSF51445">
    <property type="entry name" value="(Trans)glycosidases"/>
    <property type="match status" value="1"/>
</dbReference>
<evidence type="ECO:0000256" key="2">
    <source>
        <dbReference type="ARBA" id="ARBA00022801"/>
    </source>
</evidence>
<comment type="similarity">
    <text evidence="1">Belongs to the glycosyl hydrolase 13 family.</text>
</comment>
<dbReference type="Pfam" id="PF00128">
    <property type="entry name" value="Alpha-amylase"/>
    <property type="match status" value="1"/>
</dbReference>
<dbReference type="Gene3D" id="2.60.40.1180">
    <property type="entry name" value="Golgi alpha-mannosidase II"/>
    <property type="match status" value="1"/>
</dbReference>
<dbReference type="InterPro" id="IPR006047">
    <property type="entry name" value="GH13_cat_dom"/>
</dbReference>
<dbReference type="InterPro" id="IPR013780">
    <property type="entry name" value="Glyco_hydro_b"/>
</dbReference>
<accession>A0A8J6M3S4</accession>
<evidence type="ECO:0000313" key="6">
    <source>
        <dbReference type="EMBL" id="MBC3765606.1"/>
    </source>
</evidence>
<evidence type="ECO:0000256" key="4">
    <source>
        <dbReference type="SAM" id="SignalP"/>
    </source>
</evidence>
<feature type="chain" id="PRO_5035158310" evidence="4">
    <location>
        <begin position="23"/>
        <end position="583"/>
    </location>
</feature>